<evidence type="ECO:0000256" key="1">
    <source>
        <dbReference type="SAM" id="Phobius"/>
    </source>
</evidence>
<feature type="transmembrane region" description="Helical" evidence="1">
    <location>
        <begin position="31"/>
        <end position="57"/>
    </location>
</feature>
<dbReference type="Pfam" id="PF12697">
    <property type="entry name" value="Abhydrolase_6"/>
    <property type="match status" value="1"/>
</dbReference>
<evidence type="ECO:0000313" key="4">
    <source>
        <dbReference type="Proteomes" id="UP001139447"/>
    </source>
</evidence>
<dbReference type="RefSeq" id="WP_243302949.1">
    <property type="nucleotide sequence ID" value="NZ_JALGBI010000001.1"/>
</dbReference>
<feature type="transmembrane region" description="Helical" evidence="1">
    <location>
        <begin position="7"/>
        <end position="25"/>
    </location>
</feature>
<dbReference type="EMBL" id="JALGBI010000001">
    <property type="protein sequence ID" value="MCJ0761702.1"/>
    <property type="molecule type" value="Genomic_DNA"/>
</dbReference>
<dbReference type="PANTHER" id="PTHR37946:SF1">
    <property type="entry name" value="SLL1969 PROTEIN"/>
    <property type="match status" value="1"/>
</dbReference>
<dbReference type="Proteomes" id="UP001139447">
    <property type="component" value="Unassembled WGS sequence"/>
</dbReference>
<dbReference type="Gene3D" id="3.40.50.1820">
    <property type="entry name" value="alpha/beta hydrolase"/>
    <property type="match status" value="1"/>
</dbReference>
<dbReference type="InterPro" id="IPR029058">
    <property type="entry name" value="AB_hydrolase_fold"/>
</dbReference>
<organism evidence="3 4">
    <name type="scientific">Variovorax terrae</name>
    <dbReference type="NCBI Taxonomy" id="2923278"/>
    <lineage>
        <taxon>Bacteria</taxon>
        <taxon>Pseudomonadati</taxon>
        <taxon>Pseudomonadota</taxon>
        <taxon>Betaproteobacteria</taxon>
        <taxon>Burkholderiales</taxon>
        <taxon>Comamonadaceae</taxon>
        <taxon>Variovorax</taxon>
    </lineage>
</organism>
<keyword evidence="1" id="KW-0472">Membrane</keyword>
<evidence type="ECO:0000259" key="2">
    <source>
        <dbReference type="Pfam" id="PF12697"/>
    </source>
</evidence>
<dbReference type="GO" id="GO:0016787">
    <property type="term" value="F:hydrolase activity"/>
    <property type="evidence" value="ECO:0007669"/>
    <property type="project" value="UniProtKB-KW"/>
</dbReference>
<keyword evidence="1" id="KW-0812">Transmembrane</keyword>
<name>A0A9X1VTQ8_9BURK</name>
<dbReference type="AlphaFoldDB" id="A0A9X1VTQ8"/>
<dbReference type="InterPro" id="IPR000073">
    <property type="entry name" value="AB_hydrolase_1"/>
</dbReference>
<keyword evidence="4" id="KW-1185">Reference proteome</keyword>
<dbReference type="SUPFAM" id="SSF53474">
    <property type="entry name" value="alpha/beta-Hydrolases"/>
    <property type="match status" value="1"/>
</dbReference>
<reference evidence="3" key="1">
    <citation type="submission" date="2022-03" db="EMBL/GenBank/DDBJ databases">
        <authorList>
            <person name="Woo C.Y."/>
        </authorList>
    </citation>
    <scope>NUCLEOTIDE SEQUENCE</scope>
    <source>
        <strain evidence="3">CYS-02</strain>
    </source>
</reference>
<protein>
    <submittedName>
        <fullName evidence="3">Alpha/beta fold hydrolase</fullName>
    </submittedName>
</protein>
<evidence type="ECO:0000313" key="3">
    <source>
        <dbReference type="EMBL" id="MCJ0761702.1"/>
    </source>
</evidence>
<accession>A0A9X1VTQ8</accession>
<feature type="domain" description="AB hydrolase-1" evidence="2">
    <location>
        <begin position="112"/>
        <end position="241"/>
    </location>
</feature>
<comment type="caution">
    <text evidence="3">The sequence shown here is derived from an EMBL/GenBank/DDBJ whole genome shotgun (WGS) entry which is preliminary data.</text>
</comment>
<proteinExistence type="predicted"/>
<keyword evidence="3" id="KW-0378">Hydrolase</keyword>
<keyword evidence="1" id="KW-1133">Transmembrane helix</keyword>
<sequence length="299" mass="32972">MLARLQQAITLSLLAAAVVWLWAWWPHSPALAWAGFAAMVLGYSAFLAIEFIALRFISRVDPAPRPGWGALFRAWLGETLVAPRVFCWRQPFRANAIPDGLPSGVVSGQRGVVLIHGFFCNRGFWAPWLQRLRDSGHAFVAVNLEPVFGSIEDYVPVIEAAVRRVSLATGLPPVLVCHSMGGLAARAWLRTMAADDRVHHVITIGTPHRGTWLGRFSTMPNGRQMRLRSDWLRQLGQDEPAHRHALFTCWYSNCDNIVFPASTATLPGADNRLVEGVAHVDLAFRPDVMAASLAIITAV</sequence>
<dbReference type="PANTHER" id="PTHR37946">
    <property type="entry name" value="SLL1969 PROTEIN"/>
    <property type="match status" value="1"/>
</dbReference>
<gene>
    <name evidence="3" type="ORF">MMF98_00640</name>
</gene>